<dbReference type="EMBL" id="JAUEPN010000006">
    <property type="protein sequence ID" value="KAK3293340.1"/>
    <property type="molecule type" value="Genomic_DNA"/>
</dbReference>
<name>A0AAE0HBL9_9PEZI</name>
<gene>
    <name evidence="2" type="ORF">B0H64DRAFT_210932</name>
</gene>
<feature type="region of interest" description="Disordered" evidence="1">
    <location>
        <begin position="85"/>
        <end position="117"/>
    </location>
</feature>
<accession>A0AAE0HBL9</accession>
<feature type="compositionally biased region" description="Basic and acidic residues" evidence="1">
    <location>
        <begin position="88"/>
        <end position="97"/>
    </location>
</feature>
<sequence length="131" mass="14347">MPSKALPVPGSKTRIPHTPAHAPLQLASPPMSTPPTCIRCVTSNTTNHFEMVVSISFPAPRMRASDWKSDLPVGDITGRKGVSAGCDKQADGAEHAWKVSRRLSPRRNGQTQRTNAGVRLRSWRGEIWLAR</sequence>
<dbReference type="GeneID" id="87836371"/>
<dbReference type="AlphaFoldDB" id="A0AAE0HBL9"/>
<dbReference type="Proteomes" id="UP001278766">
    <property type="component" value="Unassembled WGS sequence"/>
</dbReference>
<dbReference type="RefSeq" id="XP_062656854.1">
    <property type="nucleotide sequence ID" value="XM_062799423.1"/>
</dbReference>
<proteinExistence type="predicted"/>
<comment type="caution">
    <text evidence="2">The sequence shown here is derived from an EMBL/GenBank/DDBJ whole genome shotgun (WGS) entry which is preliminary data.</text>
</comment>
<evidence type="ECO:0000256" key="1">
    <source>
        <dbReference type="SAM" id="MobiDB-lite"/>
    </source>
</evidence>
<evidence type="ECO:0000313" key="2">
    <source>
        <dbReference type="EMBL" id="KAK3293340.1"/>
    </source>
</evidence>
<reference evidence="2" key="2">
    <citation type="submission" date="2023-06" db="EMBL/GenBank/DDBJ databases">
        <authorList>
            <consortium name="Lawrence Berkeley National Laboratory"/>
            <person name="Haridas S."/>
            <person name="Hensen N."/>
            <person name="Bonometti L."/>
            <person name="Westerberg I."/>
            <person name="Brannstrom I.O."/>
            <person name="Guillou S."/>
            <person name="Cros-Aarteil S."/>
            <person name="Calhoun S."/>
            <person name="Kuo A."/>
            <person name="Mondo S."/>
            <person name="Pangilinan J."/>
            <person name="Riley R."/>
            <person name="Labutti K."/>
            <person name="Andreopoulos B."/>
            <person name="Lipzen A."/>
            <person name="Chen C."/>
            <person name="Yanf M."/>
            <person name="Daum C."/>
            <person name="Ng V."/>
            <person name="Clum A."/>
            <person name="Steindorff A."/>
            <person name="Ohm R."/>
            <person name="Martin F."/>
            <person name="Silar P."/>
            <person name="Natvig D."/>
            <person name="Lalanne C."/>
            <person name="Gautier V."/>
            <person name="Ament-Velasquez S.L."/>
            <person name="Kruys A."/>
            <person name="Hutchinson M.I."/>
            <person name="Powell A.J."/>
            <person name="Barry K."/>
            <person name="Miller A.N."/>
            <person name="Grigoriev I.V."/>
            <person name="Debuchy R."/>
            <person name="Gladieux P."/>
            <person name="Thoren M.H."/>
            <person name="Johannesson H."/>
        </authorList>
    </citation>
    <scope>NUCLEOTIDE SEQUENCE</scope>
    <source>
        <strain evidence="2">CBS 168.71</strain>
    </source>
</reference>
<keyword evidence="3" id="KW-1185">Reference proteome</keyword>
<reference evidence="2" key="1">
    <citation type="journal article" date="2023" name="Mol. Phylogenet. Evol.">
        <title>Genome-scale phylogeny and comparative genomics of the fungal order Sordariales.</title>
        <authorList>
            <person name="Hensen N."/>
            <person name="Bonometti L."/>
            <person name="Westerberg I."/>
            <person name="Brannstrom I.O."/>
            <person name="Guillou S."/>
            <person name="Cros-Aarteil S."/>
            <person name="Calhoun S."/>
            <person name="Haridas S."/>
            <person name="Kuo A."/>
            <person name="Mondo S."/>
            <person name="Pangilinan J."/>
            <person name="Riley R."/>
            <person name="LaButti K."/>
            <person name="Andreopoulos B."/>
            <person name="Lipzen A."/>
            <person name="Chen C."/>
            <person name="Yan M."/>
            <person name="Daum C."/>
            <person name="Ng V."/>
            <person name="Clum A."/>
            <person name="Steindorff A."/>
            <person name="Ohm R.A."/>
            <person name="Martin F."/>
            <person name="Silar P."/>
            <person name="Natvig D.O."/>
            <person name="Lalanne C."/>
            <person name="Gautier V."/>
            <person name="Ament-Velasquez S.L."/>
            <person name="Kruys A."/>
            <person name="Hutchinson M.I."/>
            <person name="Powell A.J."/>
            <person name="Barry K."/>
            <person name="Miller A.N."/>
            <person name="Grigoriev I.V."/>
            <person name="Debuchy R."/>
            <person name="Gladieux P."/>
            <person name="Hiltunen Thoren M."/>
            <person name="Johannesson H."/>
        </authorList>
    </citation>
    <scope>NUCLEOTIDE SEQUENCE</scope>
    <source>
        <strain evidence="2">CBS 168.71</strain>
    </source>
</reference>
<evidence type="ECO:0000313" key="3">
    <source>
        <dbReference type="Proteomes" id="UP001278766"/>
    </source>
</evidence>
<protein>
    <submittedName>
        <fullName evidence="2">Uncharacterized protein</fullName>
    </submittedName>
</protein>
<organism evidence="2 3">
    <name type="scientific">Chaetomium fimeti</name>
    <dbReference type="NCBI Taxonomy" id="1854472"/>
    <lineage>
        <taxon>Eukaryota</taxon>
        <taxon>Fungi</taxon>
        <taxon>Dikarya</taxon>
        <taxon>Ascomycota</taxon>
        <taxon>Pezizomycotina</taxon>
        <taxon>Sordariomycetes</taxon>
        <taxon>Sordariomycetidae</taxon>
        <taxon>Sordariales</taxon>
        <taxon>Chaetomiaceae</taxon>
        <taxon>Chaetomium</taxon>
    </lineage>
</organism>
<feature type="region of interest" description="Disordered" evidence="1">
    <location>
        <begin position="1"/>
        <end position="31"/>
    </location>
</feature>